<dbReference type="GO" id="GO:0030659">
    <property type="term" value="C:cytoplasmic vesicle membrane"/>
    <property type="evidence" value="ECO:0007669"/>
    <property type="project" value="UniProtKB-ARBA"/>
</dbReference>
<keyword evidence="5 6" id="KW-0472">Membrane</keyword>
<name>A0A401RUQ8_CHIPU</name>
<dbReference type="GO" id="GO:0001671">
    <property type="term" value="F:ATPase activator activity"/>
    <property type="evidence" value="ECO:0007669"/>
    <property type="project" value="TreeGrafter"/>
</dbReference>
<dbReference type="Pfam" id="PF20520">
    <property type="entry name" value="Ac45-VOA1_TM"/>
    <property type="match status" value="1"/>
</dbReference>
<comment type="subcellular location">
    <subcellularLocation>
        <location evidence="1">Membrane</location>
        <topology evidence="1">Single-pass membrane protein</topology>
    </subcellularLocation>
</comment>
<keyword evidence="4 6" id="KW-1133">Transmembrane helix</keyword>
<feature type="domain" description="V-type proton ATPase subunit S1/VOA1 transmembrane" evidence="8">
    <location>
        <begin position="424"/>
        <end position="458"/>
    </location>
</feature>
<evidence type="ECO:0000256" key="2">
    <source>
        <dbReference type="ARBA" id="ARBA00009037"/>
    </source>
</evidence>
<evidence type="ECO:0000256" key="3">
    <source>
        <dbReference type="ARBA" id="ARBA00022692"/>
    </source>
</evidence>
<dbReference type="Gene3D" id="2.40.160.110">
    <property type="match status" value="1"/>
</dbReference>
<evidence type="ECO:0000256" key="5">
    <source>
        <dbReference type="ARBA" id="ARBA00023136"/>
    </source>
</evidence>
<dbReference type="Pfam" id="PF05827">
    <property type="entry name" value="VAS1_LD"/>
    <property type="match status" value="1"/>
</dbReference>
<dbReference type="PANTHER" id="PTHR12471">
    <property type="entry name" value="VACUOLAR ATP SYNTHASE SUBUNIT S1"/>
    <property type="match status" value="1"/>
</dbReference>
<keyword evidence="10" id="KW-1185">Reference proteome</keyword>
<dbReference type="GO" id="GO:0030641">
    <property type="term" value="P:regulation of cellular pH"/>
    <property type="evidence" value="ECO:0007669"/>
    <property type="project" value="TreeGrafter"/>
</dbReference>
<gene>
    <name evidence="9" type="ORF">chiPu_0000271</name>
</gene>
<evidence type="ECO:0000259" key="7">
    <source>
        <dbReference type="Pfam" id="PF05827"/>
    </source>
</evidence>
<proteinExistence type="inferred from homology"/>
<organism evidence="9 10">
    <name type="scientific">Chiloscyllium punctatum</name>
    <name type="common">Brownbanded bambooshark</name>
    <name type="synonym">Hemiscyllium punctatum</name>
    <dbReference type="NCBI Taxonomy" id="137246"/>
    <lineage>
        <taxon>Eukaryota</taxon>
        <taxon>Metazoa</taxon>
        <taxon>Chordata</taxon>
        <taxon>Craniata</taxon>
        <taxon>Vertebrata</taxon>
        <taxon>Chondrichthyes</taxon>
        <taxon>Elasmobranchii</taxon>
        <taxon>Galeomorphii</taxon>
        <taxon>Galeoidea</taxon>
        <taxon>Orectolobiformes</taxon>
        <taxon>Hemiscylliidae</taxon>
        <taxon>Chiloscyllium</taxon>
    </lineage>
</organism>
<dbReference type="Proteomes" id="UP000287033">
    <property type="component" value="Unassembled WGS sequence"/>
</dbReference>
<dbReference type="PANTHER" id="PTHR12471:SF3">
    <property type="entry name" value="ATPASE, H+ TRANSPORTING, LYSOSOMAL ACCESSORY PROTEIN 1-LIKE"/>
    <property type="match status" value="1"/>
</dbReference>
<dbReference type="GO" id="GO:0098588">
    <property type="term" value="C:bounding membrane of organelle"/>
    <property type="evidence" value="ECO:0007669"/>
    <property type="project" value="UniProtKB-ARBA"/>
</dbReference>
<dbReference type="InterPro" id="IPR046755">
    <property type="entry name" value="VAS1_LD"/>
</dbReference>
<feature type="transmembrane region" description="Helical" evidence="6">
    <location>
        <begin position="425"/>
        <end position="447"/>
    </location>
</feature>
<dbReference type="GO" id="GO:0012505">
    <property type="term" value="C:endomembrane system"/>
    <property type="evidence" value="ECO:0007669"/>
    <property type="project" value="UniProtKB-ARBA"/>
</dbReference>
<feature type="non-terminal residue" evidence="9">
    <location>
        <position position="1"/>
    </location>
</feature>
<dbReference type="AlphaFoldDB" id="A0A401RUQ8"/>
<dbReference type="OMA" id="ENTHEGH"/>
<evidence type="ECO:0000256" key="1">
    <source>
        <dbReference type="ARBA" id="ARBA00004167"/>
    </source>
</evidence>
<reference evidence="9 10" key="1">
    <citation type="journal article" date="2018" name="Nat. Ecol. Evol.">
        <title>Shark genomes provide insights into elasmobranch evolution and the origin of vertebrates.</title>
        <authorList>
            <person name="Hara Y"/>
            <person name="Yamaguchi K"/>
            <person name="Onimaru K"/>
            <person name="Kadota M"/>
            <person name="Koyanagi M"/>
            <person name="Keeley SD"/>
            <person name="Tatsumi K"/>
            <person name="Tanaka K"/>
            <person name="Motone F"/>
            <person name="Kageyama Y"/>
            <person name="Nozu R"/>
            <person name="Adachi N"/>
            <person name="Nishimura O"/>
            <person name="Nakagawa R"/>
            <person name="Tanegashima C"/>
            <person name="Kiyatake I"/>
            <person name="Matsumoto R"/>
            <person name="Murakumo K"/>
            <person name="Nishida K"/>
            <person name="Terakita A"/>
            <person name="Kuratani S"/>
            <person name="Sato K"/>
            <person name="Hyodo S Kuraku.S."/>
        </authorList>
    </citation>
    <scope>NUCLEOTIDE SEQUENCE [LARGE SCALE GENOMIC DNA]</scope>
</reference>
<keyword evidence="3 6" id="KW-0812">Transmembrane</keyword>
<dbReference type="InterPro" id="IPR008388">
    <property type="entry name" value="Ac45_acc_su"/>
</dbReference>
<evidence type="ECO:0000256" key="4">
    <source>
        <dbReference type="ARBA" id="ARBA00022989"/>
    </source>
</evidence>
<comment type="similarity">
    <text evidence="2">Belongs to the vacuolar ATPase subunit S1 family.</text>
</comment>
<dbReference type="GO" id="GO:0033176">
    <property type="term" value="C:proton-transporting V-type ATPase complex"/>
    <property type="evidence" value="ECO:0007669"/>
    <property type="project" value="TreeGrafter"/>
</dbReference>
<evidence type="ECO:0000313" key="10">
    <source>
        <dbReference type="Proteomes" id="UP000287033"/>
    </source>
</evidence>
<accession>A0A401RUQ8</accession>
<protein>
    <submittedName>
        <fullName evidence="9">Uncharacterized protein</fullName>
    </submittedName>
</protein>
<dbReference type="InterPro" id="IPR046756">
    <property type="entry name" value="VAS1/VOA1_TM"/>
</dbReference>
<dbReference type="OrthoDB" id="9985059at2759"/>
<feature type="domain" description="V-type proton ATPase subunit S1 luminal" evidence="7">
    <location>
        <begin position="261"/>
        <end position="409"/>
    </location>
</feature>
<evidence type="ECO:0000313" key="9">
    <source>
        <dbReference type="EMBL" id="GCC21889.1"/>
    </source>
</evidence>
<comment type="caution">
    <text evidence="9">The sequence shown here is derived from an EMBL/GenBank/DDBJ whole genome shotgun (WGS) entry which is preliminary data.</text>
</comment>
<dbReference type="STRING" id="137246.A0A401RUQ8"/>
<evidence type="ECO:0000256" key="6">
    <source>
        <dbReference type="SAM" id="Phobius"/>
    </source>
</evidence>
<dbReference type="FunFam" id="2.40.160.110:FF:000003">
    <property type="entry name" value="ATPase H+ transporting accessory protein 1"/>
    <property type="match status" value="1"/>
</dbReference>
<evidence type="ECO:0000259" key="8">
    <source>
        <dbReference type="Pfam" id="PF20520"/>
    </source>
</evidence>
<dbReference type="EMBL" id="BEZZ01000003">
    <property type="protein sequence ID" value="GCC21889.1"/>
    <property type="molecule type" value="Genomic_DNA"/>
</dbReference>
<sequence>LSLAVDPGRLCHTRCWYLSMETYKIQCLTISLLMTLSVTADHTVPVIMWSSAKALWKSVNIPHQEHNGSHKEALELFRYLSSAVNRGPKKVILFWQNKLNIHDIITVDGKLAHTFSNIQNALDSSPSSIILPAVNQHWTNQLPRYLQQKLGEDPILVNYLPFWNPGLSSTKSSLLIVKLSSRHRPAMVPDTKFLSDDDVIKLVTSALKANNITYTAIFTAGRSSQIVRHAFNEVMNTGRHLLQIPSWNQYPPINVTDGEMPCILFIAKKVTLRIGDQPEIDLTNRTFGSSAPKINTRDSTCTADKAMLSLNYGDVGNLKQLVIRFEMSYNYHTTSVQKWFSLDFVQIFHNNSLQAIFNASEIYAPVTNSYHCQYISSLQKHEALLVSRFQEDRTRLWHITFVEFQIQGFNIKVGHFASARDCASFFTPAVLMGLVISLILVLVLAYAGHMLIHLKRMEEYN</sequence>